<evidence type="ECO:0000259" key="5">
    <source>
        <dbReference type="PROSITE" id="PS50011"/>
    </source>
</evidence>
<dbReference type="GO" id="GO:0005524">
    <property type="term" value="F:ATP binding"/>
    <property type="evidence" value="ECO:0007669"/>
    <property type="project" value="UniProtKB-UniRule"/>
</dbReference>
<dbReference type="InterPro" id="IPR000719">
    <property type="entry name" value="Prot_kinase_dom"/>
</dbReference>
<feature type="compositionally biased region" description="Low complexity" evidence="4">
    <location>
        <begin position="213"/>
        <end position="228"/>
    </location>
</feature>
<dbReference type="GO" id="GO:0005737">
    <property type="term" value="C:cytoplasm"/>
    <property type="evidence" value="ECO:0007669"/>
    <property type="project" value="TreeGrafter"/>
</dbReference>
<dbReference type="AlphaFoldDB" id="A0AAV0BQ25"/>
<dbReference type="Proteomes" id="UP001153365">
    <property type="component" value="Unassembled WGS sequence"/>
</dbReference>
<dbReference type="Pfam" id="PF00069">
    <property type="entry name" value="Pkinase"/>
    <property type="match status" value="2"/>
</dbReference>
<dbReference type="PROSITE" id="PS00108">
    <property type="entry name" value="PROTEIN_KINASE_ST"/>
    <property type="match status" value="1"/>
</dbReference>
<keyword evidence="1 3" id="KW-0547">Nucleotide-binding</keyword>
<dbReference type="GO" id="GO:0004674">
    <property type="term" value="F:protein serine/threonine kinase activity"/>
    <property type="evidence" value="ECO:0007669"/>
    <property type="project" value="UniProtKB-KW"/>
</dbReference>
<feature type="region of interest" description="Disordered" evidence="4">
    <location>
        <begin position="182"/>
        <end position="288"/>
    </location>
</feature>
<evidence type="ECO:0000256" key="3">
    <source>
        <dbReference type="PROSITE-ProRule" id="PRU10141"/>
    </source>
</evidence>
<keyword evidence="2 3" id="KW-0067">ATP-binding</keyword>
<dbReference type="PROSITE" id="PS50011">
    <property type="entry name" value="PROTEIN_KINASE_DOM"/>
    <property type="match status" value="1"/>
</dbReference>
<keyword evidence="6" id="KW-0418">Kinase</keyword>
<evidence type="ECO:0000313" key="6">
    <source>
        <dbReference type="EMBL" id="CAH7687703.1"/>
    </source>
</evidence>
<evidence type="ECO:0000313" key="7">
    <source>
        <dbReference type="Proteomes" id="UP001153365"/>
    </source>
</evidence>
<gene>
    <name evidence="6" type="ORF">PPACK8108_LOCUS22531</name>
</gene>
<feature type="binding site" evidence="3">
    <location>
        <position position="369"/>
    </location>
    <ligand>
        <name>ATP</name>
        <dbReference type="ChEBI" id="CHEBI:30616"/>
    </ligand>
</feature>
<feature type="compositionally biased region" description="Polar residues" evidence="4">
    <location>
        <begin position="394"/>
        <end position="404"/>
    </location>
</feature>
<keyword evidence="7" id="KW-1185">Reference proteome</keyword>
<name>A0AAV0BQ25_PHAPC</name>
<comment type="caution">
    <text evidence="6">The sequence shown here is derived from an EMBL/GenBank/DDBJ whole genome shotgun (WGS) entry which is preliminary data.</text>
</comment>
<feature type="compositionally biased region" description="Low complexity" evidence="4">
    <location>
        <begin position="275"/>
        <end position="288"/>
    </location>
</feature>
<feature type="domain" description="Protein kinase" evidence="5">
    <location>
        <begin position="336"/>
        <end position="788"/>
    </location>
</feature>
<dbReference type="PANTHER" id="PTHR24348:SF68">
    <property type="entry name" value="SERINE_THREONINE-PROTEIN KINASE ATG1C"/>
    <property type="match status" value="1"/>
</dbReference>
<dbReference type="PROSITE" id="PS00107">
    <property type="entry name" value="PROTEIN_KINASE_ATP"/>
    <property type="match status" value="1"/>
</dbReference>
<proteinExistence type="predicted"/>
<feature type="region of interest" description="Disordered" evidence="4">
    <location>
        <begin position="384"/>
        <end position="414"/>
    </location>
</feature>
<feature type="region of interest" description="Disordered" evidence="4">
    <location>
        <begin position="59"/>
        <end position="134"/>
    </location>
</feature>
<dbReference type="Gene3D" id="3.30.200.20">
    <property type="entry name" value="Phosphorylase Kinase, domain 1"/>
    <property type="match status" value="1"/>
</dbReference>
<keyword evidence="6" id="KW-0808">Transferase</keyword>
<evidence type="ECO:0000256" key="1">
    <source>
        <dbReference type="ARBA" id="ARBA00022741"/>
    </source>
</evidence>
<evidence type="ECO:0000256" key="2">
    <source>
        <dbReference type="ARBA" id="ARBA00022840"/>
    </source>
</evidence>
<sequence>MSQHQDSYLGLFPHRSTPFSELSTGDGLTEDDGFEVFDPHGLFSPRRRLSADDARLNHDQLSSLSQSKSQSHSLNHSLSPLPSSSTSSPFPSPPISPRPAHHLLQHSYQQHDHQTQSSSRLADRPPSDLTSPFLPSFLLPSGRLPRCHIQAGIESDPLSPFDSPLSPCSSLQLCRSPPLSLMGEKVAHPTPPSPVPRGRSSLPRHLTRTRTALPLSSPSPRHFSPSSHYGASPGLSASPHPPNRLFSHEYQHHRPAPIVTTGRSRESSQPSRGFSARSPNLSASISSSSYSDLNASPAVNFLAAFADSTLPPSLPHDSSGQSQKHMLEEGDRVSGYSLGSIIGRGGFSVVREAVHLATGTKVAVKIVRKPLLNASDTYIPRASSVRGRHRGAQLPSSAHTGSQFSRDRSSSTPLSSNVHLVKSAHLPLPTSITEHLSTALLKREIRIWSGLMRHPNIVPLLSLHETPHQTLIFMPICEDGNLLQLLNRLKIDHTREENHLSQMMNKPFSSGNCRNYGEYPNHEGLRLDLLHDIFRQIVEGLKYLHLEARIVHKDIKLENILIHRGLIKISDFGLAVYSSLERNPAENLTKAEATLSGFTRDLSLPKHMSSLPRILEGNVMVDPLAASWGGSGQTGPSRLLLSGGDDCHSVPHQEHFSYSGDSSEDESVSSSGEVTPAAAGSLAYTAPEQLRTEVPLSRTSLDIWALGCVLYGLVEGRLPFEDCFEPRLRLKIMDGQFTFPKALVVHPNLMTEMEAEERMMIAKVLKGCLAVDRNARWTIEEIFNSPWLSRSLPMTFSPTSDGGYSDFSSLAI</sequence>
<dbReference type="SUPFAM" id="SSF56112">
    <property type="entry name" value="Protein kinase-like (PK-like)"/>
    <property type="match status" value="1"/>
</dbReference>
<organism evidence="6 7">
    <name type="scientific">Phakopsora pachyrhizi</name>
    <name type="common">Asian soybean rust disease fungus</name>
    <dbReference type="NCBI Taxonomy" id="170000"/>
    <lineage>
        <taxon>Eukaryota</taxon>
        <taxon>Fungi</taxon>
        <taxon>Dikarya</taxon>
        <taxon>Basidiomycota</taxon>
        <taxon>Pucciniomycotina</taxon>
        <taxon>Pucciniomycetes</taxon>
        <taxon>Pucciniales</taxon>
        <taxon>Phakopsoraceae</taxon>
        <taxon>Phakopsora</taxon>
    </lineage>
</organism>
<dbReference type="PANTHER" id="PTHR24348">
    <property type="entry name" value="SERINE/THREONINE-PROTEIN KINASE UNC-51-RELATED"/>
    <property type="match status" value="1"/>
</dbReference>
<dbReference type="InterPro" id="IPR045269">
    <property type="entry name" value="Atg1-like"/>
</dbReference>
<evidence type="ECO:0000256" key="4">
    <source>
        <dbReference type="SAM" id="MobiDB-lite"/>
    </source>
</evidence>
<protein>
    <submittedName>
        <fullName evidence="6">Serine/threonine protein kinase</fullName>
    </submittedName>
</protein>
<dbReference type="InterPro" id="IPR011009">
    <property type="entry name" value="Kinase-like_dom_sf"/>
</dbReference>
<dbReference type="InterPro" id="IPR017441">
    <property type="entry name" value="Protein_kinase_ATP_BS"/>
</dbReference>
<accession>A0AAV0BQ25</accession>
<keyword evidence="6" id="KW-0723">Serine/threonine-protein kinase</keyword>
<feature type="compositionally biased region" description="Low complexity" evidence="4">
    <location>
        <begin position="59"/>
        <end position="89"/>
    </location>
</feature>
<dbReference type="GO" id="GO:0010506">
    <property type="term" value="P:regulation of autophagy"/>
    <property type="evidence" value="ECO:0007669"/>
    <property type="project" value="InterPro"/>
</dbReference>
<dbReference type="Gene3D" id="1.10.510.10">
    <property type="entry name" value="Transferase(Phosphotransferase) domain 1"/>
    <property type="match status" value="2"/>
</dbReference>
<feature type="region of interest" description="Disordered" evidence="4">
    <location>
        <begin position="652"/>
        <end position="674"/>
    </location>
</feature>
<reference evidence="6" key="1">
    <citation type="submission" date="2022-06" db="EMBL/GenBank/DDBJ databases">
        <authorList>
            <consortium name="SYNGENTA / RWTH Aachen University"/>
        </authorList>
    </citation>
    <scope>NUCLEOTIDE SEQUENCE</scope>
</reference>
<dbReference type="EMBL" id="CALTRL010005904">
    <property type="protein sequence ID" value="CAH7687703.1"/>
    <property type="molecule type" value="Genomic_DNA"/>
</dbReference>
<dbReference type="InterPro" id="IPR008271">
    <property type="entry name" value="Ser/Thr_kinase_AS"/>
</dbReference>
<dbReference type="SMART" id="SM00220">
    <property type="entry name" value="S_TKc"/>
    <property type="match status" value="1"/>
</dbReference>